<feature type="region of interest" description="Disordered" evidence="1">
    <location>
        <begin position="106"/>
        <end position="159"/>
    </location>
</feature>
<proteinExistence type="predicted"/>
<keyword evidence="2" id="KW-0812">Transmembrane</keyword>
<feature type="transmembrane region" description="Helical" evidence="2">
    <location>
        <begin position="429"/>
        <end position="448"/>
    </location>
</feature>
<evidence type="ECO:0000313" key="3">
    <source>
        <dbReference type="EMBL" id="OXA45572.1"/>
    </source>
</evidence>
<evidence type="ECO:0000313" key="4">
    <source>
        <dbReference type="Proteomes" id="UP000198287"/>
    </source>
</evidence>
<organism evidence="3 4">
    <name type="scientific">Folsomia candida</name>
    <name type="common">Springtail</name>
    <dbReference type="NCBI Taxonomy" id="158441"/>
    <lineage>
        <taxon>Eukaryota</taxon>
        <taxon>Metazoa</taxon>
        <taxon>Ecdysozoa</taxon>
        <taxon>Arthropoda</taxon>
        <taxon>Hexapoda</taxon>
        <taxon>Collembola</taxon>
        <taxon>Entomobryomorpha</taxon>
        <taxon>Isotomoidea</taxon>
        <taxon>Isotomidae</taxon>
        <taxon>Proisotominae</taxon>
        <taxon>Folsomia</taxon>
    </lineage>
</organism>
<accession>A0A226DJ72</accession>
<feature type="compositionally biased region" description="Low complexity" evidence="1">
    <location>
        <begin position="109"/>
        <end position="122"/>
    </location>
</feature>
<keyword evidence="2" id="KW-1133">Transmembrane helix</keyword>
<evidence type="ECO:0000256" key="2">
    <source>
        <dbReference type="SAM" id="Phobius"/>
    </source>
</evidence>
<dbReference type="AlphaFoldDB" id="A0A226DJ72"/>
<feature type="transmembrane region" description="Helical" evidence="2">
    <location>
        <begin position="544"/>
        <end position="565"/>
    </location>
</feature>
<comment type="caution">
    <text evidence="3">The sequence shown here is derived from an EMBL/GenBank/DDBJ whole genome shotgun (WGS) entry which is preliminary data.</text>
</comment>
<feature type="compositionally biased region" description="Basic and acidic residues" evidence="1">
    <location>
        <begin position="124"/>
        <end position="134"/>
    </location>
</feature>
<protein>
    <submittedName>
        <fullName evidence="3">Uncharacterized protein</fullName>
    </submittedName>
</protein>
<gene>
    <name evidence="3" type="ORF">Fcan01_19739</name>
</gene>
<feature type="compositionally biased region" description="Polar residues" evidence="1">
    <location>
        <begin position="40"/>
        <end position="61"/>
    </location>
</feature>
<feature type="compositionally biased region" description="Acidic residues" evidence="1">
    <location>
        <begin position="268"/>
        <end position="277"/>
    </location>
</feature>
<dbReference type="Proteomes" id="UP000198287">
    <property type="component" value="Unassembled WGS sequence"/>
</dbReference>
<reference evidence="3 4" key="1">
    <citation type="submission" date="2015-12" db="EMBL/GenBank/DDBJ databases">
        <title>The genome of Folsomia candida.</title>
        <authorList>
            <person name="Faddeeva A."/>
            <person name="Derks M.F."/>
            <person name="Anvar Y."/>
            <person name="Smit S."/>
            <person name="Van Straalen N."/>
            <person name="Roelofs D."/>
        </authorList>
    </citation>
    <scope>NUCLEOTIDE SEQUENCE [LARGE SCALE GENOMIC DNA]</scope>
    <source>
        <strain evidence="3 4">VU population</strain>
        <tissue evidence="3">Whole body</tissue>
    </source>
</reference>
<feature type="region of interest" description="Disordered" evidence="1">
    <location>
        <begin position="1"/>
        <end position="92"/>
    </location>
</feature>
<sequence length="739" mass="82486">MPRNLHTCKSLPDVEEPNTSNYPMSIIGRIVRGPTRPPDVSTTPQDEQSGGTISQPETRLTTLHHENETGSRLRARQIVGPTPQGGDPIQTTTLPKLVTIADKIMNGKPASSSATTTSIPTSHNPEEHSPRSDQDETNDAIIEIPPPQPPRTSGQHGLAKNVASHPIETSYNQGMKQLLTNCGNIMIATVFPNYNGTIRDEESENSNQNQQQNSDFVIDMTLGESNDNAEVGDNANTSRRESIPRPFSARVKSAFLDWDDIESDIESEIETDDEDIEAQIPSTQKPQPRRDLLATLDDVGQNETPPLQDETSKARISRPGGGGIANLVGQMMTVQAAGKRMLNEAEINRNFFLGSLQSLQTVINVGACQFLSPFIITEDEGVFKPQTNVVHQTIVTTSLCVATAHKTYEAYRNWELVELKENPESGLEFMIHATTALLLWSYLFCVTLNRSKFKKIYTNFRIRSADLANEIKNRKIMLLICTSLMTLGFFGITNYVEWGSTLYSKGWIGLEKEIIKKYRKVNINHGDWLIGKEWMARINLVLNVNVQCVLTHIYFVMWSSALSLFKTQRDTKKLVSEGMMRMEIRKTIDVFRRIKYQIHALSGAIAPITMACVIQLIPTCVDFINKFAKKELEWYNILVIVVKIGHLIVAAEAAANADNLADRVLTLPDTYKDCTPKDLIELTNVTQRSISLRGLDFFAVNYKVLGAILLSIVTYYLLLVELETDEATTTDGPCSTMFA</sequence>
<feature type="transmembrane region" description="Helical" evidence="2">
    <location>
        <begin position="476"/>
        <end position="496"/>
    </location>
</feature>
<dbReference type="EMBL" id="LNIX01000017">
    <property type="protein sequence ID" value="OXA45572.1"/>
    <property type="molecule type" value="Genomic_DNA"/>
</dbReference>
<keyword evidence="4" id="KW-1185">Reference proteome</keyword>
<keyword evidence="2" id="KW-0472">Membrane</keyword>
<name>A0A226DJ72_FOLCA</name>
<evidence type="ECO:0000256" key="1">
    <source>
        <dbReference type="SAM" id="MobiDB-lite"/>
    </source>
</evidence>
<feature type="region of interest" description="Disordered" evidence="1">
    <location>
        <begin position="268"/>
        <end position="320"/>
    </location>
</feature>
<feature type="transmembrane region" description="Helical" evidence="2">
    <location>
        <begin position="598"/>
        <end position="617"/>
    </location>
</feature>
<feature type="transmembrane region" description="Helical" evidence="2">
    <location>
        <begin position="637"/>
        <end position="655"/>
    </location>
</feature>
<feature type="transmembrane region" description="Helical" evidence="2">
    <location>
        <begin position="697"/>
        <end position="718"/>
    </location>
</feature>